<dbReference type="AlphaFoldDB" id="A0A4C1SH57"/>
<dbReference type="Proteomes" id="UP000299102">
    <property type="component" value="Unassembled WGS sequence"/>
</dbReference>
<keyword evidence="2" id="KW-1185">Reference proteome</keyword>
<comment type="caution">
    <text evidence="1">The sequence shown here is derived from an EMBL/GenBank/DDBJ whole genome shotgun (WGS) entry which is preliminary data.</text>
</comment>
<evidence type="ECO:0000313" key="1">
    <source>
        <dbReference type="EMBL" id="GBP00518.1"/>
    </source>
</evidence>
<organism evidence="1 2">
    <name type="scientific">Eumeta variegata</name>
    <name type="common">Bagworm moth</name>
    <name type="synonym">Eumeta japonica</name>
    <dbReference type="NCBI Taxonomy" id="151549"/>
    <lineage>
        <taxon>Eukaryota</taxon>
        <taxon>Metazoa</taxon>
        <taxon>Ecdysozoa</taxon>
        <taxon>Arthropoda</taxon>
        <taxon>Hexapoda</taxon>
        <taxon>Insecta</taxon>
        <taxon>Pterygota</taxon>
        <taxon>Neoptera</taxon>
        <taxon>Endopterygota</taxon>
        <taxon>Lepidoptera</taxon>
        <taxon>Glossata</taxon>
        <taxon>Ditrysia</taxon>
        <taxon>Tineoidea</taxon>
        <taxon>Psychidae</taxon>
        <taxon>Oiketicinae</taxon>
        <taxon>Eumeta</taxon>
    </lineage>
</organism>
<dbReference type="EMBL" id="BGZK01000005">
    <property type="protein sequence ID" value="GBP00518.1"/>
    <property type="molecule type" value="Genomic_DNA"/>
</dbReference>
<proteinExistence type="predicted"/>
<accession>A0A4C1SH57</accession>
<protein>
    <submittedName>
        <fullName evidence="1">Uncharacterized protein</fullName>
    </submittedName>
</protein>
<reference evidence="1 2" key="1">
    <citation type="journal article" date="2019" name="Commun. Biol.">
        <title>The bagworm genome reveals a unique fibroin gene that provides high tensile strength.</title>
        <authorList>
            <person name="Kono N."/>
            <person name="Nakamura H."/>
            <person name="Ohtoshi R."/>
            <person name="Tomita M."/>
            <person name="Numata K."/>
            <person name="Arakawa K."/>
        </authorList>
    </citation>
    <scope>NUCLEOTIDE SEQUENCE [LARGE SCALE GENOMIC DNA]</scope>
</reference>
<dbReference type="OrthoDB" id="6740956at2759"/>
<gene>
    <name evidence="1" type="ORF">EVAR_1036_1</name>
</gene>
<evidence type="ECO:0000313" key="2">
    <source>
        <dbReference type="Proteomes" id="UP000299102"/>
    </source>
</evidence>
<sequence length="90" mass="10229">MRSLGSTCEVSLRDRCMSSDIRERRDLIEDVVGGEEKGMLRVKSPHCLRIDSFTIVKGLRKGLVQAEGWELKPCTPTQCESRTANDRPRH</sequence>
<name>A0A4C1SH57_EUMVA</name>